<name>A0ABD0SCM3_LOXSC</name>
<protein>
    <submittedName>
        <fullName evidence="1">Uncharacterized protein</fullName>
    </submittedName>
</protein>
<dbReference type="EMBL" id="JBEDNZ010000023">
    <property type="protein sequence ID" value="KAL0811809.1"/>
    <property type="molecule type" value="Genomic_DNA"/>
</dbReference>
<dbReference type="Proteomes" id="UP001549921">
    <property type="component" value="Unassembled WGS sequence"/>
</dbReference>
<sequence length="307" mass="35029">MTDECFFGIALFDVKSPNKMLHDVPAPMKRAFKTKPLEVQDSTSFEDLRVYLHRRGRVTTILDHMLKHLTSTDVERYMTEFTLISILLEKIRRDEAVRTRWLPAFSPSFGEVPVLLNQPVSNINGDAFRFKGGYDFPIRTIGQWFLLLVNERIRLGNSTGIPLRTLFYATMWCLRQIKDADYEKLACWAYAIRAWLLRDTCRDCLYKHLREIRSENDFVYTFGVADTFSAQFIVPDLKVAVAFGSCDGDVSQTAPRNGLRTFGAHSFLVSPIAHTSIIVKVVVTPNSRPVPLKMTGAQIVSLQQVID</sequence>
<proteinExistence type="predicted"/>
<comment type="caution">
    <text evidence="1">The sequence shown here is derived from an EMBL/GenBank/DDBJ whole genome shotgun (WGS) entry which is preliminary data.</text>
</comment>
<evidence type="ECO:0000313" key="1">
    <source>
        <dbReference type="EMBL" id="KAL0811809.1"/>
    </source>
</evidence>
<reference evidence="1 2" key="1">
    <citation type="submission" date="2024-06" db="EMBL/GenBank/DDBJ databases">
        <title>A chromosome-level genome assembly of beet webworm, Loxostege sticticalis.</title>
        <authorList>
            <person name="Zhang Y."/>
        </authorList>
    </citation>
    <scope>NUCLEOTIDE SEQUENCE [LARGE SCALE GENOMIC DNA]</scope>
    <source>
        <strain evidence="1">AQ028</strain>
        <tissue evidence="1">Male pupae</tissue>
    </source>
</reference>
<accession>A0ABD0SCM3</accession>
<gene>
    <name evidence="1" type="ORF">ABMA28_009237</name>
</gene>
<dbReference type="AlphaFoldDB" id="A0ABD0SCM3"/>
<evidence type="ECO:0000313" key="2">
    <source>
        <dbReference type="Proteomes" id="UP001549921"/>
    </source>
</evidence>
<organism evidence="1 2">
    <name type="scientific">Loxostege sticticalis</name>
    <name type="common">Beet webworm moth</name>
    <dbReference type="NCBI Taxonomy" id="481309"/>
    <lineage>
        <taxon>Eukaryota</taxon>
        <taxon>Metazoa</taxon>
        <taxon>Ecdysozoa</taxon>
        <taxon>Arthropoda</taxon>
        <taxon>Hexapoda</taxon>
        <taxon>Insecta</taxon>
        <taxon>Pterygota</taxon>
        <taxon>Neoptera</taxon>
        <taxon>Endopterygota</taxon>
        <taxon>Lepidoptera</taxon>
        <taxon>Glossata</taxon>
        <taxon>Ditrysia</taxon>
        <taxon>Pyraloidea</taxon>
        <taxon>Crambidae</taxon>
        <taxon>Pyraustinae</taxon>
        <taxon>Loxostege</taxon>
    </lineage>
</organism>